<dbReference type="AlphaFoldDB" id="A0AAV1SNY9"/>
<dbReference type="PANTHER" id="PTHR31375">
    <property type="match status" value="1"/>
</dbReference>
<keyword evidence="6 8" id="KW-0326">Glycosidase</keyword>
<name>A0AAV1SNY9_9ROSI</name>
<evidence type="ECO:0000313" key="10">
    <source>
        <dbReference type="Proteomes" id="UP001314170"/>
    </source>
</evidence>
<keyword evidence="4" id="KW-0964">Secreted</keyword>
<evidence type="ECO:0000256" key="4">
    <source>
        <dbReference type="ARBA" id="ARBA00022525"/>
    </source>
</evidence>
<keyword evidence="10" id="KW-1185">Reference proteome</keyword>
<dbReference type="GO" id="GO:0005975">
    <property type="term" value="P:carbohydrate metabolic process"/>
    <property type="evidence" value="ECO:0007669"/>
    <property type="project" value="InterPro"/>
</dbReference>
<dbReference type="InterPro" id="IPR012334">
    <property type="entry name" value="Pectin_lyas_fold"/>
</dbReference>
<evidence type="ECO:0000256" key="7">
    <source>
        <dbReference type="ARBA" id="ARBA00023316"/>
    </source>
</evidence>
<keyword evidence="3" id="KW-0134">Cell wall</keyword>
<organism evidence="9 10">
    <name type="scientific">Dovyalis caffra</name>
    <dbReference type="NCBI Taxonomy" id="77055"/>
    <lineage>
        <taxon>Eukaryota</taxon>
        <taxon>Viridiplantae</taxon>
        <taxon>Streptophyta</taxon>
        <taxon>Embryophyta</taxon>
        <taxon>Tracheophyta</taxon>
        <taxon>Spermatophyta</taxon>
        <taxon>Magnoliopsida</taxon>
        <taxon>eudicotyledons</taxon>
        <taxon>Gunneridae</taxon>
        <taxon>Pentapetalae</taxon>
        <taxon>rosids</taxon>
        <taxon>fabids</taxon>
        <taxon>Malpighiales</taxon>
        <taxon>Salicaceae</taxon>
        <taxon>Flacourtieae</taxon>
        <taxon>Dovyalis</taxon>
    </lineage>
</organism>
<evidence type="ECO:0000256" key="1">
    <source>
        <dbReference type="ARBA" id="ARBA00004191"/>
    </source>
</evidence>
<comment type="subcellular location">
    <subcellularLocation>
        <location evidence="1">Secreted</location>
        <location evidence="1">Cell wall</location>
    </subcellularLocation>
</comment>
<dbReference type="InterPro" id="IPR011050">
    <property type="entry name" value="Pectin_lyase_fold/virulence"/>
</dbReference>
<dbReference type="InterPro" id="IPR000743">
    <property type="entry name" value="Glyco_hydro_28"/>
</dbReference>
<sequence>MGFVLQEVGSGYARRITFDQMTLNGAGNPIIIYQHYCNGARCAEQPKEEVVSEVTFTGVRGTSSVVQAITLDCAAVGCNNIRLNQVDITSSVTGKQITAFCRIANGTSVSTNTSCTLSLKTLTKPKPISDLKKHGS</sequence>
<dbReference type="SUPFAM" id="SSF51126">
    <property type="entry name" value="Pectin lyase-like"/>
    <property type="match status" value="1"/>
</dbReference>
<evidence type="ECO:0000256" key="6">
    <source>
        <dbReference type="ARBA" id="ARBA00023295"/>
    </source>
</evidence>
<accession>A0AAV1SNY9</accession>
<gene>
    <name evidence="9" type="ORF">DCAF_LOCUS24839</name>
</gene>
<dbReference type="GO" id="GO:0071555">
    <property type="term" value="P:cell wall organization"/>
    <property type="evidence" value="ECO:0007669"/>
    <property type="project" value="UniProtKB-KW"/>
</dbReference>
<evidence type="ECO:0000313" key="9">
    <source>
        <dbReference type="EMBL" id="CAK7353654.1"/>
    </source>
</evidence>
<evidence type="ECO:0000256" key="2">
    <source>
        <dbReference type="ARBA" id="ARBA00008834"/>
    </source>
</evidence>
<comment type="caution">
    <text evidence="9">The sequence shown here is derived from an EMBL/GenBank/DDBJ whole genome shotgun (WGS) entry which is preliminary data.</text>
</comment>
<dbReference type="Gene3D" id="2.160.20.10">
    <property type="entry name" value="Single-stranded right-handed beta-helix, Pectin lyase-like"/>
    <property type="match status" value="1"/>
</dbReference>
<dbReference type="GO" id="GO:0004650">
    <property type="term" value="F:polygalacturonase activity"/>
    <property type="evidence" value="ECO:0007669"/>
    <property type="project" value="InterPro"/>
</dbReference>
<keyword evidence="7" id="KW-0961">Cell wall biogenesis/degradation</keyword>
<evidence type="ECO:0000256" key="5">
    <source>
        <dbReference type="ARBA" id="ARBA00022801"/>
    </source>
</evidence>
<evidence type="ECO:0000256" key="8">
    <source>
        <dbReference type="RuleBase" id="RU361169"/>
    </source>
</evidence>
<dbReference type="Proteomes" id="UP001314170">
    <property type="component" value="Unassembled WGS sequence"/>
</dbReference>
<evidence type="ECO:0000256" key="3">
    <source>
        <dbReference type="ARBA" id="ARBA00022512"/>
    </source>
</evidence>
<keyword evidence="5 8" id="KW-0378">Hydrolase</keyword>
<protein>
    <submittedName>
        <fullName evidence="9">Uncharacterized protein</fullName>
    </submittedName>
</protein>
<comment type="similarity">
    <text evidence="2 8">Belongs to the glycosyl hydrolase 28 family.</text>
</comment>
<dbReference type="Pfam" id="PF00295">
    <property type="entry name" value="Glyco_hydro_28"/>
    <property type="match status" value="1"/>
</dbReference>
<proteinExistence type="inferred from homology"/>
<dbReference type="EMBL" id="CAWUPB010001194">
    <property type="protein sequence ID" value="CAK7353654.1"/>
    <property type="molecule type" value="Genomic_DNA"/>
</dbReference>
<reference evidence="9 10" key="1">
    <citation type="submission" date="2024-01" db="EMBL/GenBank/DDBJ databases">
        <authorList>
            <person name="Waweru B."/>
        </authorList>
    </citation>
    <scope>NUCLEOTIDE SEQUENCE [LARGE SCALE GENOMIC DNA]</scope>
</reference>